<evidence type="ECO:0000256" key="1">
    <source>
        <dbReference type="SAM" id="Phobius"/>
    </source>
</evidence>
<evidence type="ECO:0000313" key="3">
    <source>
        <dbReference type="Proteomes" id="UP000604241"/>
    </source>
</evidence>
<feature type="transmembrane region" description="Helical" evidence="1">
    <location>
        <begin position="395"/>
        <end position="418"/>
    </location>
</feature>
<dbReference type="RefSeq" id="WP_191783899.1">
    <property type="nucleotide sequence ID" value="NZ_JACSQV010000011.1"/>
</dbReference>
<dbReference type="Proteomes" id="UP000604241">
    <property type="component" value="Unassembled WGS sequence"/>
</dbReference>
<evidence type="ECO:0000313" key="2">
    <source>
        <dbReference type="EMBL" id="MBD7919247.1"/>
    </source>
</evidence>
<evidence type="ECO:0008006" key="4">
    <source>
        <dbReference type="Google" id="ProtNLM"/>
    </source>
</evidence>
<name>A0ABR8QFN9_9CELL</name>
<proteinExistence type="predicted"/>
<feature type="transmembrane region" description="Helical" evidence="1">
    <location>
        <begin position="136"/>
        <end position="159"/>
    </location>
</feature>
<comment type="caution">
    <text evidence="2">The sequence shown here is derived from an EMBL/GenBank/DDBJ whole genome shotgun (WGS) entry which is preliminary data.</text>
</comment>
<protein>
    <recommendedName>
        <fullName evidence="4">Oligosaccharide repeat unit polymerase</fullName>
    </recommendedName>
</protein>
<feature type="transmembrane region" description="Helical" evidence="1">
    <location>
        <begin position="30"/>
        <end position="48"/>
    </location>
</feature>
<feature type="transmembrane region" description="Helical" evidence="1">
    <location>
        <begin position="179"/>
        <end position="200"/>
    </location>
</feature>
<feature type="transmembrane region" description="Helical" evidence="1">
    <location>
        <begin position="95"/>
        <end position="115"/>
    </location>
</feature>
<keyword evidence="1" id="KW-0472">Membrane</keyword>
<keyword evidence="3" id="KW-1185">Reference proteome</keyword>
<feature type="transmembrane region" description="Helical" evidence="1">
    <location>
        <begin position="212"/>
        <end position="228"/>
    </location>
</feature>
<feature type="transmembrane region" description="Helical" evidence="1">
    <location>
        <begin position="424"/>
        <end position="442"/>
    </location>
</feature>
<accession>A0ABR8QFN9</accession>
<feature type="transmembrane region" description="Helical" evidence="1">
    <location>
        <begin position="55"/>
        <end position="75"/>
    </location>
</feature>
<keyword evidence="1" id="KW-0812">Transmembrane</keyword>
<feature type="transmembrane region" description="Helical" evidence="1">
    <location>
        <begin position="368"/>
        <end position="388"/>
    </location>
</feature>
<feature type="transmembrane region" description="Helical" evidence="1">
    <location>
        <begin position="257"/>
        <end position="276"/>
    </location>
</feature>
<reference evidence="2 3" key="1">
    <citation type="submission" date="2020-08" db="EMBL/GenBank/DDBJ databases">
        <title>A Genomic Blueprint of the Chicken Gut Microbiome.</title>
        <authorList>
            <person name="Gilroy R."/>
            <person name="Ravi A."/>
            <person name="Getino M."/>
            <person name="Pursley I."/>
            <person name="Horton D.L."/>
            <person name="Alikhan N.-F."/>
            <person name="Baker D."/>
            <person name="Gharbi K."/>
            <person name="Hall N."/>
            <person name="Watson M."/>
            <person name="Adriaenssens E.M."/>
            <person name="Foster-Nyarko E."/>
            <person name="Jarju S."/>
            <person name="Secka A."/>
            <person name="Antonio M."/>
            <person name="Oren A."/>
            <person name="Chaudhuri R."/>
            <person name="La Ragione R.M."/>
            <person name="Hildebrand F."/>
            <person name="Pallen M.J."/>
        </authorList>
    </citation>
    <scope>NUCLEOTIDE SEQUENCE [LARGE SCALE GENOMIC DNA]</scope>
    <source>
        <strain evidence="2 3">Sa3CUA2</strain>
    </source>
</reference>
<gene>
    <name evidence="2" type="ORF">H9657_13300</name>
</gene>
<sequence>MVASGAVLCGLVPLLAVVQTADVGRSGGWVVTLAVLLWAGARLSWLLGRGDARPFTFMLWLFVYIFFGLAATVQIRSGLVPTTTRDMPVRIDLPVALLVLGTLVAIDLGGLLAGVRSAGGPTRTRPGRVVSPRAALAVAAVGLACWALYLSRVGLAASFRSRHERQAARAEQFADASGAALLSALAWAPLLVAAGAFVWVHRARVRDGVRSRWAWLAVVAVLCVLMVVNPVSGARFTSGTVLFAIVSFTGVLERRRWVRSVQASVLAAFVLLFPVADAFRREEVDVSRAGFFAEYQGNGDYDAFWQVGNALLYVEDQGLTYGRQLLGVMLFWVPRSLWSGKPQGTGVLLAEHRGYGFTNLSAPLWAEAYVNGGVLLTVVAMLGVGYAVRRLDARLPAAWSEGGVLAVAVAVFPAYMIILLRGSLLQAAGLAVVMLASLWAVGRPALRPPNGHTRVEGEKGVRKP</sequence>
<dbReference type="EMBL" id="JACSQV010000011">
    <property type="protein sequence ID" value="MBD7919247.1"/>
    <property type="molecule type" value="Genomic_DNA"/>
</dbReference>
<keyword evidence="1" id="KW-1133">Transmembrane helix</keyword>
<organism evidence="2 3">
    <name type="scientific">Cellulomonas avistercoris</name>
    <dbReference type="NCBI Taxonomy" id="2762242"/>
    <lineage>
        <taxon>Bacteria</taxon>
        <taxon>Bacillati</taxon>
        <taxon>Actinomycetota</taxon>
        <taxon>Actinomycetes</taxon>
        <taxon>Micrococcales</taxon>
        <taxon>Cellulomonadaceae</taxon>
        <taxon>Cellulomonas</taxon>
    </lineage>
</organism>